<feature type="compositionally biased region" description="Basic and acidic residues" evidence="1">
    <location>
        <begin position="738"/>
        <end position="755"/>
    </location>
</feature>
<dbReference type="GO" id="GO:0003677">
    <property type="term" value="F:DNA binding"/>
    <property type="evidence" value="ECO:0007669"/>
    <property type="project" value="UniProtKB-KW"/>
</dbReference>
<feature type="region of interest" description="Disordered" evidence="1">
    <location>
        <begin position="719"/>
        <end position="755"/>
    </location>
</feature>
<dbReference type="AlphaFoldDB" id="A0A1N7GFA3"/>
<evidence type="ECO:0000313" key="4">
    <source>
        <dbReference type="Proteomes" id="UP000186218"/>
    </source>
</evidence>
<dbReference type="RefSeq" id="WP_159441862.1">
    <property type="nucleotide sequence ID" value="NZ_FTNT01000008.1"/>
</dbReference>
<dbReference type="PANTHER" id="PTHR30121">
    <property type="entry name" value="UNCHARACTERIZED PROTEIN YJGR-RELATED"/>
    <property type="match status" value="1"/>
</dbReference>
<dbReference type="CDD" id="cd01127">
    <property type="entry name" value="TrwB_TraG_TraD_VirD4"/>
    <property type="match status" value="1"/>
</dbReference>
<reference evidence="3 4" key="1">
    <citation type="submission" date="2017-01" db="EMBL/GenBank/DDBJ databases">
        <authorList>
            <person name="Mah S.A."/>
            <person name="Swanson W.J."/>
            <person name="Moy G.W."/>
            <person name="Vacquier V.D."/>
        </authorList>
    </citation>
    <scope>NUCLEOTIDE SEQUENCE [LARGE SCALE GENOMIC DNA]</scope>
    <source>
        <strain evidence="3 4">CPCC 203464</strain>
    </source>
</reference>
<sequence length="755" mass="83623">MGIQGQRSRDLGRKTYRIVFPPNVKQEQVAAWVRSAGGGLDNKLGAMVSRPTIVFELHGKNFALEHRIRIPLSGKQLDSQDGMDVGALDSYLIQQLRATIPNIVITPVRDDKDEPLEMMYGVEINMTDTTRMLRMASVADHANRVLASAGPLREGEHVVLSWVVSHPRQPKAPEADGSTRSSKSSWLSMLLGSPAAGRDELQDRRSKVVEPSFNAIARIGAVAVDDKRARDIVSRIEQALKSENNSHAYFVSHKKSPRTISARINEGTTPAMFKTMLNTSELIGVLGWPINGPQVAGLVSGAVRQLPPSGAIPIQGFPIGEANFAGAERPLAYDAEQACRHTWVPGISTMGKTTWMLNLFKSVVDAGHGAVILDMKKDMAEGAIEYVPRHRLGDVIYMDFTDAERAIGYNPMEFGKPSVVADTITELIHNVYKDESGVHMRQQLYYAITALMEAGRATGKTYTLLDVQPLLNPRGRDEVAWRDEIVNNIADRRTARWFTEWKAMSDRERSTNLTALLNRYWQFERSELANMIDQSKSAFSMHDLIANNKILIVNMRGMDQSTTAVLAAVLLINGAWQAVQAFTPERANFLFLDEFHDIMRIPIGFESMLAKARAAKFGMILANQEMNQLTRDMQAAVLANATTKVAFKVKHDDGRTLSREASHNMVTAEDFANLQSYHAIATIATPNSGIAPPVTLTTYPPAATYGMGGEIVRRAHRMSQSAGFTETESLKRRTANKRPRDWVTDTPGEKDIDDV</sequence>
<gene>
    <name evidence="3" type="ORF">SAMN05445060_2711</name>
</gene>
<dbReference type="EMBL" id="FTNT01000008">
    <property type="protein sequence ID" value="SIS11189.1"/>
    <property type="molecule type" value="Genomic_DNA"/>
</dbReference>
<dbReference type="Gene3D" id="3.40.50.300">
    <property type="entry name" value="P-loop containing nucleotide triphosphate hydrolases"/>
    <property type="match status" value="2"/>
</dbReference>
<organism evidence="3 4">
    <name type="scientific">Williamsia sterculiae</name>
    <dbReference type="NCBI Taxonomy" id="1344003"/>
    <lineage>
        <taxon>Bacteria</taxon>
        <taxon>Bacillati</taxon>
        <taxon>Actinomycetota</taxon>
        <taxon>Actinomycetes</taxon>
        <taxon>Mycobacteriales</taxon>
        <taxon>Nocardiaceae</taxon>
        <taxon>Williamsia</taxon>
    </lineage>
</organism>
<dbReference type="OrthoDB" id="3258326at2"/>
<evidence type="ECO:0000313" key="3">
    <source>
        <dbReference type="EMBL" id="SIS11189.1"/>
    </source>
</evidence>
<dbReference type="InterPro" id="IPR027417">
    <property type="entry name" value="P-loop_NTPase"/>
</dbReference>
<dbReference type="STRING" id="1344003.SAMN05445060_2711"/>
<proteinExistence type="predicted"/>
<dbReference type="Pfam" id="PF10412">
    <property type="entry name" value="TrwB_AAD_bind"/>
    <property type="match status" value="1"/>
</dbReference>
<feature type="domain" description="Type IV secretion system coupling protein TraD DNA-binding" evidence="2">
    <location>
        <begin position="530"/>
        <end position="655"/>
    </location>
</feature>
<dbReference type="InterPro" id="IPR019476">
    <property type="entry name" value="T4SS_TraD_DNA-bd"/>
</dbReference>
<dbReference type="Proteomes" id="UP000186218">
    <property type="component" value="Unassembled WGS sequence"/>
</dbReference>
<dbReference type="SUPFAM" id="SSF52540">
    <property type="entry name" value="P-loop containing nucleoside triphosphate hydrolases"/>
    <property type="match status" value="1"/>
</dbReference>
<dbReference type="InterPro" id="IPR051162">
    <property type="entry name" value="T4SS_component"/>
</dbReference>
<evidence type="ECO:0000256" key="1">
    <source>
        <dbReference type="SAM" id="MobiDB-lite"/>
    </source>
</evidence>
<protein>
    <submittedName>
        <fullName evidence="3">Type IV secretion-system coupling protein DNA-binding domain-containing protein</fullName>
    </submittedName>
</protein>
<keyword evidence="4" id="KW-1185">Reference proteome</keyword>
<dbReference type="PANTHER" id="PTHR30121:SF6">
    <property type="entry name" value="SLR6007 PROTEIN"/>
    <property type="match status" value="1"/>
</dbReference>
<evidence type="ECO:0000259" key="2">
    <source>
        <dbReference type="Pfam" id="PF10412"/>
    </source>
</evidence>
<name>A0A1N7GFA3_9NOCA</name>
<accession>A0A1N7GFA3</accession>
<keyword evidence="3" id="KW-0238">DNA-binding</keyword>